<dbReference type="OrthoDB" id="5292580at2"/>
<dbReference type="InterPro" id="IPR025245">
    <property type="entry name" value="DUF4197"/>
</dbReference>
<dbReference type="EMBL" id="SRLH01000002">
    <property type="protein sequence ID" value="TGD59212.1"/>
    <property type="molecule type" value="Genomic_DNA"/>
</dbReference>
<proteinExistence type="predicted"/>
<accession>A0A4Z0LAU2</accession>
<gene>
    <name evidence="1" type="ORF">E4635_05000</name>
</gene>
<protein>
    <submittedName>
        <fullName evidence="1">DUF4197 domain-containing protein</fullName>
    </submittedName>
</protein>
<comment type="caution">
    <text evidence="1">The sequence shown here is derived from an EMBL/GenBank/DDBJ whole genome shotgun (WGS) entry which is preliminary data.</text>
</comment>
<name>A0A4Z0LAU2_9FLAO</name>
<dbReference type="Proteomes" id="UP000297407">
    <property type="component" value="Unassembled WGS sequence"/>
</dbReference>
<reference evidence="1 2" key="1">
    <citation type="submission" date="2019-04" db="EMBL/GenBank/DDBJ databases">
        <title>Flavobacterium sp. strain DS2-A Genome sequencing and assembly.</title>
        <authorList>
            <person name="Kim I."/>
        </authorList>
    </citation>
    <scope>NUCLEOTIDE SEQUENCE [LARGE SCALE GENOMIC DNA]</scope>
    <source>
        <strain evidence="1 2">DS2-A</strain>
    </source>
</reference>
<evidence type="ECO:0000313" key="1">
    <source>
        <dbReference type="EMBL" id="TGD59212.1"/>
    </source>
</evidence>
<dbReference type="Pfam" id="PF13852">
    <property type="entry name" value="DUF4197"/>
    <property type="match status" value="1"/>
</dbReference>
<evidence type="ECO:0000313" key="2">
    <source>
        <dbReference type="Proteomes" id="UP000297407"/>
    </source>
</evidence>
<sequence length="253" mass="27768">MKSSSYEQSKKKAKAIGTRITALACLILVFGCAEMQQVINQLPQTQGVLSQAEIASGLKEALNKGIEKQVVKLTNVDGFYKNELVKILLPEELKKVDKGLRDIGMSKLADEGLKVLNRAAEDAVKTSTPIFVDAIKGMSFTDAKNILLGNDTSATAYLQNSTSTALYGKFNPVIKNSFAKVGADKVWTNIITKYNSIPLVKKVNPDLTDYTTNKAMEGVFKMIAIEEKDIRNNLASRTSDLLKRVFALQDSKQ</sequence>
<keyword evidence="2" id="KW-1185">Reference proteome</keyword>
<dbReference type="PROSITE" id="PS51257">
    <property type="entry name" value="PROKAR_LIPOPROTEIN"/>
    <property type="match status" value="1"/>
</dbReference>
<dbReference type="AlphaFoldDB" id="A0A4Z0LAU2"/>
<organism evidence="1 2">
    <name type="scientific">Flavobacterium humi</name>
    <dbReference type="NCBI Taxonomy" id="2562683"/>
    <lineage>
        <taxon>Bacteria</taxon>
        <taxon>Pseudomonadati</taxon>
        <taxon>Bacteroidota</taxon>
        <taxon>Flavobacteriia</taxon>
        <taxon>Flavobacteriales</taxon>
        <taxon>Flavobacteriaceae</taxon>
        <taxon>Flavobacterium</taxon>
    </lineage>
</organism>